<sequence length="472" mass="49937">MRRLSTQTRYMAGMVVDATGSGMYLPLSLLFFHHATGLPLDRVGVIMSAAALLSLVGNPIAGVLVDRFGARAVVVGGYLVRAVGFATYPLVDSPVTMFLAVALVALGDGSYPPSIQSFVAAIAQGADRDKLLAAQRSLRNAGLGVGGLLAGAALGLGSDAAYTGIVLVSAAAFVGAALILRKIPVPRVGARAATAAPRTASAAPKKGGYRLVLRDRTFLVLTLQNVPSAFGYMVLSVALPIYVTQELGASASLVGVLYAVNTVGIALLQIPVTRRLIRYRRTRTAAFGASMFSLSFVAFAVLAGVPVESVQLVGVFAATGLFTLGEMLHGAPLSALVSSAAPEETRGRYMSVYQFSWAIPTALAPAVLTALLSWSVTSMWLLLAAGVVVSAFTLLRLEPHLPVQAVHPHVPVTPPVRDEQVRDEQVRDEQVRDEQVRDERARDERAREEVAREEQVREEAALETVASRSREG</sequence>
<evidence type="ECO:0000256" key="4">
    <source>
        <dbReference type="ARBA" id="ARBA00022692"/>
    </source>
</evidence>
<feature type="compositionally biased region" description="Basic and acidic residues" evidence="7">
    <location>
        <begin position="416"/>
        <end position="460"/>
    </location>
</feature>
<dbReference type="PANTHER" id="PTHR23517">
    <property type="entry name" value="RESISTANCE PROTEIN MDTM, PUTATIVE-RELATED-RELATED"/>
    <property type="match status" value="1"/>
</dbReference>
<keyword evidence="6 8" id="KW-0472">Membrane</keyword>
<evidence type="ECO:0000256" key="8">
    <source>
        <dbReference type="SAM" id="Phobius"/>
    </source>
</evidence>
<accession>A0ABV9EKL1</accession>
<dbReference type="PANTHER" id="PTHR23517:SF2">
    <property type="entry name" value="MULTIDRUG RESISTANCE PROTEIN MDTH"/>
    <property type="match status" value="1"/>
</dbReference>
<keyword evidence="3" id="KW-1003">Cell membrane</keyword>
<dbReference type="InterPro" id="IPR050171">
    <property type="entry name" value="MFS_Transporters"/>
</dbReference>
<gene>
    <name evidence="10" type="ORF">ACFO8L_22130</name>
</gene>
<proteinExistence type="predicted"/>
<feature type="transmembrane region" description="Helical" evidence="8">
    <location>
        <begin position="352"/>
        <end position="372"/>
    </location>
</feature>
<evidence type="ECO:0000313" key="10">
    <source>
        <dbReference type="EMBL" id="MFC4588804.1"/>
    </source>
</evidence>
<evidence type="ECO:0000256" key="1">
    <source>
        <dbReference type="ARBA" id="ARBA00004651"/>
    </source>
</evidence>
<evidence type="ECO:0000256" key="5">
    <source>
        <dbReference type="ARBA" id="ARBA00022989"/>
    </source>
</evidence>
<dbReference type="RefSeq" id="WP_262845671.1">
    <property type="nucleotide sequence ID" value="NZ_JANZYP010000041.1"/>
</dbReference>
<feature type="transmembrane region" description="Helical" evidence="8">
    <location>
        <begin position="249"/>
        <end position="272"/>
    </location>
</feature>
<keyword evidence="11" id="KW-1185">Reference proteome</keyword>
<keyword evidence="5 8" id="KW-1133">Transmembrane helix</keyword>
<dbReference type="SUPFAM" id="SSF103473">
    <property type="entry name" value="MFS general substrate transporter"/>
    <property type="match status" value="1"/>
</dbReference>
<dbReference type="PROSITE" id="PS50850">
    <property type="entry name" value="MFS"/>
    <property type="match status" value="1"/>
</dbReference>
<dbReference type="Proteomes" id="UP001595891">
    <property type="component" value="Unassembled WGS sequence"/>
</dbReference>
<evidence type="ECO:0000256" key="7">
    <source>
        <dbReference type="SAM" id="MobiDB-lite"/>
    </source>
</evidence>
<comment type="subcellular location">
    <subcellularLocation>
        <location evidence="1">Cell membrane</location>
        <topology evidence="1">Multi-pass membrane protein</topology>
    </subcellularLocation>
</comment>
<protein>
    <submittedName>
        <fullName evidence="10">MFS transporter</fullName>
    </submittedName>
</protein>
<feature type="transmembrane region" description="Helical" evidence="8">
    <location>
        <begin position="218"/>
        <end position="243"/>
    </location>
</feature>
<feature type="region of interest" description="Disordered" evidence="7">
    <location>
        <begin position="411"/>
        <end position="472"/>
    </location>
</feature>
<name>A0ABV9EKL1_9ACTN</name>
<evidence type="ECO:0000256" key="6">
    <source>
        <dbReference type="ARBA" id="ARBA00023136"/>
    </source>
</evidence>
<feature type="transmembrane region" description="Helical" evidence="8">
    <location>
        <begin position="12"/>
        <end position="32"/>
    </location>
</feature>
<feature type="transmembrane region" description="Helical" evidence="8">
    <location>
        <begin position="311"/>
        <end position="331"/>
    </location>
</feature>
<dbReference type="InterPro" id="IPR020846">
    <property type="entry name" value="MFS_dom"/>
</dbReference>
<feature type="transmembrane region" description="Helical" evidence="8">
    <location>
        <begin position="72"/>
        <end position="91"/>
    </location>
</feature>
<dbReference type="InterPro" id="IPR036259">
    <property type="entry name" value="MFS_trans_sf"/>
</dbReference>
<feature type="transmembrane region" description="Helical" evidence="8">
    <location>
        <begin position="378"/>
        <end position="397"/>
    </location>
</feature>
<keyword evidence="2" id="KW-0813">Transport</keyword>
<dbReference type="EMBL" id="JBHSFN010000013">
    <property type="protein sequence ID" value="MFC4588804.1"/>
    <property type="molecule type" value="Genomic_DNA"/>
</dbReference>
<evidence type="ECO:0000256" key="2">
    <source>
        <dbReference type="ARBA" id="ARBA00022448"/>
    </source>
</evidence>
<dbReference type="Gene3D" id="1.20.1250.20">
    <property type="entry name" value="MFS general substrate transporter like domains"/>
    <property type="match status" value="1"/>
</dbReference>
<reference evidence="11" key="1">
    <citation type="journal article" date="2019" name="Int. J. Syst. Evol. Microbiol.">
        <title>The Global Catalogue of Microorganisms (GCM) 10K type strain sequencing project: providing services to taxonomists for standard genome sequencing and annotation.</title>
        <authorList>
            <consortium name="The Broad Institute Genomics Platform"/>
            <consortium name="The Broad Institute Genome Sequencing Center for Infectious Disease"/>
            <person name="Wu L."/>
            <person name="Ma J."/>
        </authorList>
    </citation>
    <scope>NUCLEOTIDE SEQUENCE [LARGE SCALE GENOMIC DNA]</scope>
    <source>
        <strain evidence="11">CCUG 49560</strain>
    </source>
</reference>
<keyword evidence="4 8" id="KW-0812">Transmembrane</keyword>
<feature type="transmembrane region" description="Helical" evidence="8">
    <location>
        <begin position="162"/>
        <end position="180"/>
    </location>
</feature>
<feature type="transmembrane region" description="Helical" evidence="8">
    <location>
        <begin position="284"/>
        <end position="305"/>
    </location>
</feature>
<evidence type="ECO:0000313" key="11">
    <source>
        <dbReference type="Proteomes" id="UP001595891"/>
    </source>
</evidence>
<feature type="domain" description="Major facilitator superfamily (MFS) profile" evidence="9">
    <location>
        <begin position="6"/>
        <end position="402"/>
    </location>
</feature>
<evidence type="ECO:0000259" key="9">
    <source>
        <dbReference type="PROSITE" id="PS50850"/>
    </source>
</evidence>
<comment type="caution">
    <text evidence="10">The sequence shown here is derived from an EMBL/GenBank/DDBJ whole genome shotgun (WGS) entry which is preliminary data.</text>
</comment>
<organism evidence="10 11">
    <name type="scientific">Sphaerisporangium corydalis</name>
    <dbReference type="NCBI Taxonomy" id="1441875"/>
    <lineage>
        <taxon>Bacteria</taxon>
        <taxon>Bacillati</taxon>
        <taxon>Actinomycetota</taxon>
        <taxon>Actinomycetes</taxon>
        <taxon>Streptosporangiales</taxon>
        <taxon>Streptosporangiaceae</taxon>
        <taxon>Sphaerisporangium</taxon>
    </lineage>
</organism>
<feature type="transmembrane region" description="Helical" evidence="8">
    <location>
        <begin position="44"/>
        <end position="65"/>
    </location>
</feature>
<evidence type="ECO:0000256" key="3">
    <source>
        <dbReference type="ARBA" id="ARBA00022475"/>
    </source>
</evidence>
<dbReference type="Pfam" id="PF07690">
    <property type="entry name" value="MFS_1"/>
    <property type="match status" value="2"/>
</dbReference>
<dbReference type="InterPro" id="IPR011701">
    <property type="entry name" value="MFS"/>
</dbReference>